<proteinExistence type="inferred from homology"/>
<comment type="caution">
    <text evidence="8">The sequence shown here is derived from an EMBL/GenBank/DDBJ whole genome shotgun (WGS) entry which is preliminary data.</text>
</comment>
<dbReference type="GO" id="GO:0003677">
    <property type="term" value="F:DNA binding"/>
    <property type="evidence" value="ECO:0007669"/>
    <property type="project" value="UniProtKB-KW"/>
</dbReference>
<keyword evidence="3" id="KW-0238">DNA-binding</keyword>
<dbReference type="InterPro" id="IPR010982">
    <property type="entry name" value="Lambda_DNA-bd_dom_sf"/>
</dbReference>
<accession>A0A737MX48</accession>
<reference evidence="8" key="1">
    <citation type="journal article" date="2018" name="Genome Biol.">
        <title>SKESA: strategic k-mer extension for scrupulous assemblies.</title>
        <authorList>
            <person name="Souvorov A."/>
            <person name="Agarwala R."/>
            <person name="Lipman D.J."/>
        </authorList>
    </citation>
    <scope>NUCLEOTIDE SEQUENCE</scope>
    <source>
        <strain evidence="8">IP 2/88</strain>
        <strain evidence="7">IP 33 K</strain>
    </source>
</reference>
<sequence length="127" mass="14184">MESKQEGQEFPTTDEQVKPVKDEQALPAKDEQTKFVKGEQALPATDWHRVDIIAALHKKRLSLASLGRANGLGNETLINALNHSYPRGELIIANALNTTPSEIWPSRYFDPDGTPIKRTIRKPPLTD</sequence>
<evidence type="ECO:0000256" key="1">
    <source>
        <dbReference type="ARBA" id="ARBA00006157"/>
    </source>
</evidence>
<dbReference type="EMBL" id="DAAHMM010000004">
    <property type="protein sequence ID" value="HAB6612427.1"/>
    <property type="molecule type" value="Genomic_DNA"/>
</dbReference>
<organism evidence="8">
    <name type="scientific">Salmonella enterica subsp. enterica serovar Paratyphi C</name>
    <dbReference type="NCBI Taxonomy" id="57046"/>
    <lineage>
        <taxon>Bacteria</taxon>
        <taxon>Pseudomonadati</taxon>
        <taxon>Pseudomonadota</taxon>
        <taxon>Gammaproteobacteria</taxon>
        <taxon>Enterobacterales</taxon>
        <taxon>Enterobacteriaceae</taxon>
        <taxon>Salmonella</taxon>
    </lineage>
</organism>
<evidence type="ECO:0000313" key="8">
    <source>
        <dbReference type="EMBL" id="HAE8319334.1"/>
    </source>
</evidence>
<gene>
    <name evidence="8" type="ORF">GNB42_001925</name>
    <name evidence="7" type="ORF">GNB54_001327</name>
</gene>
<feature type="domain" description="Ner winged helix-turn-helix DNA-binding" evidence="6">
    <location>
        <begin position="46"/>
        <end position="119"/>
    </location>
</feature>
<comment type="similarity">
    <text evidence="1">Belongs to the ner transcriptional regulatory family.</text>
</comment>
<dbReference type="SUPFAM" id="SSF47413">
    <property type="entry name" value="lambda repressor-like DNA-binding domains"/>
    <property type="match status" value="1"/>
</dbReference>
<evidence type="ECO:0000313" key="7">
    <source>
        <dbReference type="EMBL" id="HAB6612427.1"/>
    </source>
</evidence>
<dbReference type="InterPro" id="IPR038722">
    <property type="entry name" value="Ner_HTH_dom"/>
</dbReference>
<feature type="compositionally biased region" description="Basic and acidic residues" evidence="5">
    <location>
        <begin position="15"/>
        <end position="33"/>
    </location>
</feature>
<evidence type="ECO:0000256" key="3">
    <source>
        <dbReference type="ARBA" id="ARBA00023125"/>
    </source>
</evidence>
<feature type="region of interest" description="Disordered" evidence="5">
    <location>
        <begin position="1"/>
        <end position="33"/>
    </location>
</feature>
<evidence type="ECO:0000256" key="5">
    <source>
        <dbReference type="SAM" id="MobiDB-lite"/>
    </source>
</evidence>
<dbReference type="Pfam" id="PF13693">
    <property type="entry name" value="HTH_35"/>
    <property type="match status" value="1"/>
</dbReference>
<keyword evidence="2" id="KW-0805">Transcription regulation</keyword>
<dbReference type="Gene3D" id="1.10.260.40">
    <property type="entry name" value="lambda repressor-like DNA-binding domains"/>
    <property type="match status" value="1"/>
</dbReference>
<dbReference type="AlphaFoldDB" id="A0A737MX48"/>
<dbReference type="EMBL" id="DAATGT010000005">
    <property type="protein sequence ID" value="HAE8319334.1"/>
    <property type="molecule type" value="Genomic_DNA"/>
</dbReference>
<reference evidence="8" key="2">
    <citation type="submission" date="2018-07" db="EMBL/GenBank/DDBJ databases">
        <authorList>
            <consortium name="NCBI Pathogen Detection Project"/>
        </authorList>
    </citation>
    <scope>NUCLEOTIDE SEQUENCE</scope>
    <source>
        <strain evidence="8">IP 2/88</strain>
        <strain evidence="7">IP 33 K</strain>
    </source>
</reference>
<evidence type="ECO:0000259" key="6">
    <source>
        <dbReference type="Pfam" id="PF13693"/>
    </source>
</evidence>
<protein>
    <submittedName>
        <fullName evidence="8">Transcriptional regulator</fullName>
    </submittedName>
</protein>
<keyword evidence="4" id="KW-0804">Transcription</keyword>
<evidence type="ECO:0000256" key="4">
    <source>
        <dbReference type="ARBA" id="ARBA00023163"/>
    </source>
</evidence>
<evidence type="ECO:0000256" key="2">
    <source>
        <dbReference type="ARBA" id="ARBA00023015"/>
    </source>
</evidence>
<name>A0A737MX48_SALET</name>